<feature type="domain" description="Plant heme peroxidase family profile" evidence="12">
    <location>
        <begin position="121"/>
        <end position="281"/>
    </location>
</feature>
<feature type="region of interest" description="Disordered" evidence="11">
    <location>
        <begin position="143"/>
        <end position="167"/>
    </location>
</feature>
<keyword evidence="9" id="KW-0376">Hydrogen peroxide</keyword>
<keyword evidence="9" id="KW-0575">Peroxidase</keyword>
<keyword evidence="4" id="KW-0479">Metal-binding</keyword>
<evidence type="ECO:0000256" key="3">
    <source>
        <dbReference type="ARBA" id="ARBA00012940"/>
    </source>
</evidence>
<dbReference type="GO" id="GO:0042744">
    <property type="term" value="P:hydrogen peroxide catabolic process"/>
    <property type="evidence" value="ECO:0007669"/>
    <property type="project" value="UniProtKB-KW"/>
</dbReference>
<dbReference type="InterPro" id="IPR044831">
    <property type="entry name" value="Ccp1-like"/>
</dbReference>
<dbReference type="PANTHER" id="PTHR31356">
    <property type="entry name" value="THYLAKOID LUMENAL 29 KDA PROTEIN, CHLOROPLASTIC-RELATED"/>
    <property type="match status" value="1"/>
</dbReference>
<dbReference type="GO" id="GO:0000302">
    <property type="term" value="P:response to reactive oxygen species"/>
    <property type="evidence" value="ECO:0007669"/>
    <property type="project" value="TreeGrafter"/>
</dbReference>
<evidence type="ECO:0000256" key="4">
    <source>
        <dbReference type="ARBA" id="ARBA00022723"/>
    </source>
</evidence>
<dbReference type="Pfam" id="PF00141">
    <property type="entry name" value="peroxidase"/>
    <property type="match status" value="1"/>
</dbReference>
<protein>
    <recommendedName>
        <fullName evidence="3">L-ascorbate peroxidase</fullName>
        <ecNumber evidence="3">1.11.1.11</ecNumber>
    </recommendedName>
</protein>
<dbReference type="PROSITE" id="PS50873">
    <property type="entry name" value="PEROXIDASE_4"/>
    <property type="match status" value="1"/>
</dbReference>
<dbReference type="InterPro" id="IPR010255">
    <property type="entry name" value="Haem_peroxidase_sf"/>
</dbReference>
<reference evidence="13" key="2">
    <citation type="submission" date="2018-05" db="EMBL/GenBank/DDBJ databases">
        <title>OpunRS2 (Oryza punctata Reference Sequence Version 2).</title>
        <authorList>
            <person name="Zhang J."/>
            <person name="Kudrna D."/>
            <person name="Lee S."/>
            <person name="Talag J."/>
            <person name="Welchert J."/>
            <person name="Wing R.A."/>
        </authorList>
    </citation>
    <scope>NUCLEOTIDE SEQUENCE [LARGE SCALE GENOMIC DNA]</scope>
</reference>
<proteinExistence type="inferred from homology"/>
<reference evidence="13" key="1">
    <citation type="submission" date="2015-04" db="UniProtKB">
        <authorList>
            <consortium name="EnsemblPlants"/>
        </authorList>
    </citation>
    <scope>IDENTIFICATION</scope>
</reference>
<dbReference type="STRING" id="4537.A0A0E0LQ60"/>
<keyword evidence="5" id="KW-0106">Calcium</keyword>
<keyword evidence="7" id="KW-0560">Oxidoreductase</keyword>
<accession>A0A0E0LQ60</accession>
<sequence>MVELILNESFLGGVELDREEEELLAGMGKSYPTVSDEYLAAVAKAKRKLRGLIAEKNCAPLMLRLAVGVALRGHLRCVVEDRRALRHRSERTPGRASPHGANAGLDIAVRLLDPIKDQLPILSYADFYQLAGVVAVEVTGGPEVPFHPGRQDKPEPPPEGRLPDATQGSDHLRQVFSAQMGLSDKDIVALSGGHTLGRCHKERSGFEGAWTSNPLIFDNSYFTELMSGEKEGLLQLPSDKALMADPAFRPLVEKYAADEDAFFADYAEAHLKLSELGFAEE</sequence>
<evidence type="ECO:0000256" key="5">
    <source>
        <dbReference type="ARBA" id="ARBA00022837"/>
    </source>
</evidence>
<evidence type="ECO:0000256" key="7">
    <source>
        <dbReference type="ARBA" id="ARBA00023002"/>
    </source>
</evidence>
<keyword evidence="8" id="KW-0408">Iron</keyword>
<dbReference type="GO" id="GO:0046872">
    <property type="term" value="F:metal ion binding"/>
    <property type="evidence" value="ECO:0007669"/>
    <property type="project" value="UniProtKB-KW"/>
</dbReference>
<evidence type="ECO:0000256" key="9">
    <source>
        <dbReference type="ARBA" id="ARBA00023324"/>
    </source>
</evidence>
<evidence type="ECO:0000256" key="6">
    <source>
        <dbReference type="ARBA" id="ARBA00022958"/>
    </source>
</evidence>
<name>A0A0E0LQ60_ORYPU</name>
<dbReference type="Proteomes" id="UP000026962">
    <property type="component" value="Chromosome 7"/>
</dbReference>
<dbReference type="InterPro" id="IPR019793">
    <property type="entry name" value="Peroxidases_heam-ligand_BS"/>
</dbReference>
<dbReference type="Gramene" id="OPUNC07G25760.1">
    <property type="protein sequence ID" value="OPUNC07G25760.1"/>
    <property type="gene ID" value="OPUNC07G25760"/>
</dbReference>
<evidence type="ECO:0000256" key="11">
    <source>
        <dbReference type="SAM" id="MobiDB-lite"/>
    </source>
</evidence>
<dbReference type="AlphaFoldDB" id="A0A0E0LQ60"/>
<dbReference type="HOGENOM" id="CLU_036959_3_0_1"/>
<dbReference type="GO" id="GO:0020037">
    <property type="term" value="F:heme binding"/>
    <property type="evidence" value="ECO:0007669"/>
    <property type="project" value="InterPro"/>
</dbReference>
<dbReference type="PANTHER" id="PTHR31356:SF59">
    <property type="entry name" value="L-ASCORBATE PEROXIDASE 1, CYTOSOLIC"/>
    <property type="match status" value="1"/>
</dbReference>
<dbReference type="InterPro" id="IPR002016">
    <property type="entry name" value="Haem_peroxidase"/>
</dbReference>
<feature type="compositionally biased region" description="Basic and acidic residues" evidence="11">
    <location>
        <begin position="149"/>
        <end position="162"/>
    </location>
</feature>
<dbReference type="Gene3D" id="1.10.520.10">
    <property type="match status" value="1"/>
</dbReference>
<dbReference type="GO" id="GO:0034599">
    <property type="term" value="P:cellular response to oxidative stress"/>
    <property type="evidence" value="ECO:0007669"/>
    <property type="project" value="InterPro"/>
</dbReference>
<keyword evidence="14" id="KW-1185">Reference proteome</keyword>
<dbReference type="OMA" id="CTHVRNE"/>
<dbReference type="SUPFAM" id="SSF48113">
    <property type="entry name" value="Heme-dependent peroxidases"/>
    <property type="match status" value="1"/>
</dbReference>
<comment type="similarity">
    <text evidence="2">Belongs to the peroxidase family. Ascorbate peroxidase subfamily.</text>
</comment>
<evidence type="ECO:0000313" key="14">
    <source>
        <dbReference type="Proteomes" id="UP000026962"/>
    </source>
</evidence>
<evidence type="ECO:0000313" key="13">
    <source>
        <dbReference type="EnsemblPlants" id="OPUNC07G25760.1"/>
    </source>
</evidence>
<evidence type="ECO:0000256" key="8">
    <source>
        <dbReference type="ARBA" id="ARBA00023004"/>
    </source>
</evidence>
<dbReference type="eggNOG" id="ENOG502QR1E">
    <property type="taxonomic scope" value="Eukaryota"/>
</dbReference>
<dbReference type="PRINTS" id="PR00458">
    <property type="entry name" value="PEROXIDASE"/>
</dbReference>
<evidence type="ECO:0000256" key="2">
    <source>
        <dbReference type="ARBA" id="ARBA00006873"/>
    </source>
</evidence>
<comment type="catalytic activity">
    <reaction evidence="10">
        <text>L-ascorbate + H2O2 = L-dehydroascorbate + 2 H2O</text>
        <dbReference type="Rhea" id="RHEA:22996"/>
        <dbReference type="ChEBI" id="CHEBI:15377"/>
        <dbReference type="ChEBI" id="CHEBI:16240"/>
        <dbReference type="ChEBI" id="CHEBI:38290"/>
        <dbReference type="ChEBI" id="CHEBI:58539"/>
        <dbReference type="EC" id="1.11.1.11"/>
    </reaction>
</comment>
<dbReference type="GO" id="GO:0016688">
    <property type="term" value="F:L-ascorbate peroxidase activity"/>
    <property type="evidence" value="ECO:0007669"/>
    <property type="project" value="UniProtKB-EC"/>
</dbReference>
<keyword evidence="6" id="KW-0630">Potassium</keyword>
<dbReference type="EC" id="1.11.1.11" evidence="3"/>
<dbReference type="PROSITE" id="PS00435">
    <property type="entry name" value="PEROXIDASE_1"/>
    <property type="match status" value="1"/>
</dbReference>
<dbReference type="FunFam" id="1.10.420.10:FF:000003">
    <property type="entry name" value="L-ascorbate peroxidase, cytosolic"/>
    <property type="match status" value="1"/>
</dbReference>
<organism evidence="13">
    <name type="scientific">Oryza punctata</name>
    <name type="common">Red rice</name>
    <dbReference type="NCBI Taxonomy" id="4537"/>
    <lineage>
        <taxon>Eukaryota</taxon>
        <taxon>Viridiplantae</taxon>
        <taxon>Streptophyta</taxon>
        <taxon>Embryophyta</taxon>
        <taxon>Tracheophyta</taxon>
        <taxon>Spermatophyta</taxon>
        <taxon>Magnoliopsida</taxon>
        <taxon>Liliopsida</taxon>
        <taxon>Poales</taxon>
        <taxon>Poaceae</taxon>
        <taxon>BOP clade</taxon>
        <taxon>Oryzoideae</taxon>
        <taxon>Oryzeae</taxon>
        <taxon>Oryzinae</taxon>
        <taxon>Oryza</taxon>
    </lineage>
</organism>
<evidence type="ECO:0000256" key="10">
    <source>
        <dbReference type="ARBA" id="ARBA00047994"/>
    </source>
</evidence>
<evidence type="ECO:0000259" key="12">
    <source>
        <dbReference type="PROSITE" id="PS50873"/>
    </source>
</evidence>
<dbReference type="Gene3D" id="1.10.420.10">
    <property type="entry name" value="Peroxidase, domain 2"/>
    <property type="match status" value="1"/>
</dbReference>
<dbReference type="InterPro" id="IPR002207">
    <property type="entry name" value="Peroxidase_I"/>
</dbReference>
<dbReference type="PRINTS" id="PR00459">
    <property type="entry name" value="ASPEROXIDASE"/>
</dbReference>
<dbReference type="EnsemblPlants" id="OPUNC07G25760.1">
    <property type="protein sequence ID" value="OPUNC07G25760.1"/>
    <property type="gene ID" value="OPUNC07G25760"/>
</dbReference>
<comment type="cofactor">
    <cofactor evidence="1">
        <name>heme b</name>
        <dbReference type="ChEBI" id="CHEBI:60344"/>
    </cofactor>
</comment>
<evidence type="ECO:0000256" key="1">
    <source>
        <dbReference type="ARBA" id="ARBA00001970"/>
    </source>
</evidence>
<dbReference type="GO" id="GO:0009507">
    <property type="term" value="C:chloroplast"/>
    <property type="evidence" value="ECO:0007669"/>
    <property type="project" value="TreeGrafter"/>
</dbReference>